<reference evidence="4" key="1">
    <citation type="submission" date="2021-02" db="EMBL/GenBank/DDBJ databases">
        <title>First Annotated Genome of the Yellow-green Alga Tribonema minus.</title>
        <authorList>
            <person name="Mahan K.M."/>
        </authorList>
    </citation>
    <scope>NUCLEOTIDE SEQUENCE</scope>
    <source>
        <strain evidence="4">UTEX B ZZ1240</strain>
    </source>
</reference>
<organism evidence="4 5">
    <name type="scientific">Tribonema minus</name>
    <dbReference type="NCBI Taxonomy" id="303371"/>
    <lineage>
        <taxon>Eukaryota</taxon>
        <taxon>Sar</taxon>
        <taxon>Stramenopiles</taxon>
        <taxon>Ochrophyta</taxon>
        <taxon>PX clade</taxon>
        <taxon>Xanthophyceae</taxon>
        <taxon>Tribonematales</taxon>
        <taxon>Tribonemataceae</taxon>
        <taxon>Tribonema</taxon>
    </lineage>
</organism>
<keyword evidence="5" id="KW-1185">Reference proteome</keyword>
<dbReference type="Gene3D" id="1.10.1820.10">
    <property type="entry name" value="protein kinase ck2 holoenzyme, chain C, domain 1"/>
    <property type="match status" value="1"/>
</dbReference>
<dbReference type="SMART" id="SM01085">
    <property type="entry name" value="CK_II_beta"/>
    <property type="match status" value="1"/>
</dbReference>
<evidence type="ECO:0000256" key="2">
    <source>
        <dbReference type="RuleBase" id="RU361268"/>
    </source>
</evidence>
<dbReference type="Proteomes" id="UP000664859">
    <property type="component" value="Unassembled WGS sequence"/>
</dbReference>
<accession>A0A836CJ70</accession>
<dbReference type="GO" id="GO:0005956">
    <property type="term" value="C:protein kinase CK2 complex"/>
    <property type="evidence" value="ECO:0007669"/>
    <property type="project" value="UniProtKB-UniRule"/>
</dbReference>
<dbReference type="SUPFAM" id="SSF57798">
    <property type="entry name" value="Casein kinase II beta subunit"/>
    <property type="match status" value="1"/>
</dbReference>
<dbReference type="InterPro" id="IPR016149">
    <property type="entry name" value="Casein_kin_II_reg-sub_N"/>
</dbReference>
<dbReference type="EMBL" id="JAFCMP010000128">
    <property type="protein sequence ID" value="KAG5185516.1"/>
    <property type="molecule type" value="Genomic_DNA"/>
</dbReference>
<sequence length="320" mass="34069">MQAEQVENQIDAAVADLEARTRGLTVSPAVNGTTDASRGKGAAAEAPLSEQGEAAAANGEVSGSNDDPSVEEEEADEDSSSEVSASDDDGSWISWFVSLRGNEFFCEIDEDYIQDDFNLTGLSSTVPYYEHALELILDLEFSAENGLTDEQREVVEGAAEMLYGLIHARFILTTRGMQGQSALPVGLSDLPRSCTVAVFCPKCHDVFHPKSARQGAVDGAYFGTSFPHLFLLLNPSAIPARSTQTYVPRIYGFKVHESSVYHRARQEKAAALNKSGKRRESRDSASRRASRDSTGSAATAAAAAAGAAAGEAQALPQGQK</sequence>
<evidence type="ECO:0000313" key="4">
    <source>
        <dbReference type="EMBL" id="KAG5185516.1"/>
    </source>
</evidence>
<feature type="compositionally biased region" description="Basic and acidic residues" evidence="3">
    <location>
        <begin position="278"/>
        <end position="291"/>
    </location>
</feature>
<dbReference type="GO" id="GO:0005737">
    <property type="term" value="C:cytoplasm"/>
    <property type="evidence" value="ECO:0007669"/>
    <property type="project" value="TreeGrafter"/>
</dbReference>
<dbReference type="InterPro" id="IPR000704">
    <property type="entry name" value="Casein_kinase_II_reg-sub"/>
</dbReference>
<dbReference type="Pfam" id="PF01214">
    <property type="entry name" value="CK_II_beta"/>
    <property type="match status" value="2"/>
</dbReference>
<evidence type="ECO:0000256" key="3">
    <source>
        <dbReference type="SAM" id="MobiDB-lite"/>
    </source>
</evidence>
<dbReference type="PANTHER" id="PTHR11740">
    <property type="entry name" value="CASEIN KINASE II SUBUNIT BETA"/>
    <property type="match status" value="1"/>
</dbReference>
<dbReference type="Gene3D" id="2.20.25.20">
    <property type="match status" value="1"/>
</dbReference>
<gene>
    <name evidence="4" type="ORF">JKP88DRAFT_354160</name>
</gene>
<dbReference type="AlphaFoldDB" id="A0A836CJ70"/>
<dbReference type="PANTHER" id="PTHR11740:SF38">
    <property type="entry name" value="CASEIN KINASE II SUBUNIT BETA"/>
    <property type="match status" value="1"/>
</dbReference>
<feature type="region of interest" description="Disordered" evidence="3">
    <location>
        <begin position="21"/>
        <end position="88"/>
    </location>
</feature>
<dbReference type="FunFam" id="1.10.1820.10:FF:000005">
    <property type="entry name" value="Casein kinase II subunit beta"/>
    <property type="match status" value="1"/>
</dbReference>
<feature type="compositionally biased region" description="Acidic residues" evidence="3">
    <location>
        <begin position="68"/>
        <end position="88"/>
    </location>
</feature>
<dbReference type="GO" id="GO:0019887">
    <property type="term" value="F:protein kinase regulator activity"/>
    <property type="evidence" value="ECO:0007669"/>
    <property type="project" value="InterPro"/>
</dbReference>
<evidence type="ECO:0000256" key="1">
    <source>
        <dbReference type="ARBA" id="ARBA00006941"/>
    </source>
</evidence>
<name>A0A836CJ70_9STRA</name>
<comment type="similarity">
    <text evidence="1 2">Belongs to the casein kinase 2 subunit beta family.</text>
</comment>
<comment type="subunit">
    <text evidence="2">Tetramer of two alpha and two beta subunits.</text>
</comment>
<dbReference type="InterPro" id="IPR035991">
    <property type="entry name" value="Casein_kinase_II_beta-like"/>
</dbReference>
<dbReference type="PRINTS" id="PR00472">
    <property type="entry name" value="CASNKINASEII"/>
</dbReference>
<dbReference type="FunFam" id="2.20.25.20:FF:000001">
    <property type="entry name" value="Casein kinase II subunit beta"/>
    <property type="match status" value="1"/>
</dbReference>
<comment type="caution">
    <text evidence="4">The sequence shown here is derived from an EMBL/GenBank/DDBJ whole genome shotgun (WGS) entry which is preliminary data.</text>
</comment>
<feature type="compositionally biased region" description="Low complexity" evidence="3">
    <location>
        <begin position="292"/>
        <end position="303"/>
    </location>
</feature>
<evidence type="ECO:0000313" key="5">
    <source>
        <dbReference type="Proteomes" id="UP000664859"/>
    </source>
</evidence>
<feature type="region of interest" description="Disordered" evidence="3">
    <location>
        <begin position="268"/>
        <end position="303"/>
    </location>
</feature>
<protein>
    <recommendedName>
        <fullName evidence="2">Casein kinase II subunit beta</fullName>
        <shortName evidence="2">CK II beta</shortName>
    </recommendedName>
</protein>
<proteinExistence type="inferred from homology"/>
<dbReference type="OrthoDB" id="3971593at2759"/>